<dbReference type="Pfam" id="PF13426">
    <property type="entry name" value="PAS_9"/>
    <property type="match status" value="2"/>
</dbReference>
<dbReference type="Pfam" id="PF08448">
    <property type="entry name" value="PAS_4"/>
    <property type="match status" value="1"/>
</dbReference>
<dbReference type="Pfam" id="PF00990">
    <property type="entry name" value="GGDEF"/>
    <property type="match status" value="1"/>
</dbReference>
<protein>
    <submittedName>
        <fullName evidence="4">PAS domain S-box protein</fullName>
    </submittedName>
</protein>
<evidence type="ECO:0000313" key="4">
    <source>
        <dbReference type="EMBL" id="MEA5519934.1"/>
    </source>
</evidence>
<evidence type="ECO:0000259" key="3">
    <source>
        <dbReference type="PROSITE" id="PS50887"/>
    </source>
</evidence>
<dbReference type="PROSITE" id="PS50112">
    <property type="entry name" value="PAS"/>
    <property type="match status" value="4"/>
</dbReference>
<dbReference type="InterPro" id="IPR001610">
    <property type="entry name" value="PAC"/>
</dbReference>
<organism evidence="4 5">
    <name type="scientific">Limnoraphis robusta CCNP1315</name>
    <dbReference type="NCBI Taxonomy" id="3110306"/>
    <lineage>
        <taxon>Bacteria</taxon>
        <taxon>Bacillati</taxon>
        <taxon>Cyanobacteriota</taxon>
        <taxon>Cyanophyceae</taxon>
        <taxon>Oscillatoriophycideae</taxon>
        <taxon>Oscillatoriales</taxon>
        <taxon>Sirenicapillariaceae</taxon>
        <taxon>Limnoraphis</taxon>
    </lineage>
</organism>
<dbReference type="Gene3D" id="3.30.450.20">
    <property type="entry name" value="PAS domain"/>
    <property type="match status" value="5"/>
</dbReference>
<dbReference type="InterPro" id="IPR043128">
    <property type="entry name" value="Rev_trsase/Diguanyl_cyclase"/>
</dbReference>
<name>A0ABU5TYP2_9CYAN</name>
<proteinExistence type="predicted"/>
<dbReference type="PROSITE" id="PS50887">
    <property type="entry name" value="GGDEF"/>
    <property type="match status" value="1"/>
</dbReference>
<dbReference type="NCBIfam" id="TIGR00229">
    <property type="entry name" value="sensory_box"/>
    <property type="match status" value="4"/>
</dbReference>
<dbReference type="PANTHER" id="PTHR44757:SF2">
    <property type="entry name" value="BIOFILM ARCHITECTURE MAINTENANCE PROTEIN MBAA"/>
    <property type="match status" value="1"/>
</dbReference>
<feature type="domain" description="PAS" evidence="1">
    <location>
        <begin position="276"/>
        <end position="342"/>
    </location>
</feature>
<dbReference type="CDD" id="cd00130">
    <property type="entry name" value="PAS"/>
    <property type="match status" value="4"/>
</dbReference>
<feature type="domain" description="GGDEF" evidence="3">
    <location>
        <begin position="711"/>
        <end position="848"/>
    </location>
</feature>
<dbReference type="InterPro" id="IPR013656">
    <property type="entry name" value="PAS_4"/>
</dbReference>
<dbReference type="NCBIfam" id="TIGR00254">
    <property type="entry name" value="GGDEF"/>
    <property type="match status" value="1"/>
</dbReference>
<keyword evidence="5" id="KW-1185">Reference proteome</keyword>
<reference evidence="4 5" key="1">
    <citation type="submission" date="2023-12" db="EMBL/GenBank/DDBJ databases">
        <title>Baltic Sea Cyanobacteria.</title>
        <authorList>
            <person name="Delbaje E."/>
            <person name="Fewer D.P."/>
            <person name="Shishido T.K."/>
        </authorList>
    </citation>
    <scope>NUCLEOTIDE SEQUENCE [LARGE SCALE GENOMIC DNA]</scope>
    <source>
        <strain evidence="4 5">CCNP 1315</strain>
    </source>
</reference>
<dbReference type="EMBL" id="JAYGHT010000071">
    <property type="protein sequence ID" value="MEA5519934.1"/>
    <property type="molecule type" value="Genomic_DNA"/>
</dbReference>
<dbReference type="RefSeq" id="WP_323223054.1">
    <property type="nucleotide sequence ID" value="NZ_JAYGHT010000071.1"/>
</dbReference>
<dbReference type="SMART" id="SM00267">
    <property type="entry name" value="GGDEF"/>
    <property type="match status" value="1"/>
</dbReference>
<evidence type="ECO:0000313" key="5">
    <source>
        <dbReference type="Proteomes" id="UP001301728"/>
    </source>
</evidence>
<feature type="domain" description="PAC" evidence="2">
    <location>
        <begin position="355"/>
        <end position="407"/>
    </location>
</feature>
<feature type="domain" description="PAS" evidence="1">
    <location>
        <begin position="408"/>
        <end position="459"/>
    </location>
</feature>
<dbReference type="InterPro" id="IPR000700">
    <property type="entry name" value="PAS-assoc_C"/>
</dbReference>
<dbReference type="SUPFAM" id="SSF55073">
    <property type="entry name" value="Nucleotide cyclase"/>
    <property type="match status" value="1"/>
</dbReference>
<gene>
    <name evidence="4" type="ORF">VB854_13380</name>
</gene>
<dbReference type="PANTHER" id="PTHR44757">
    <property type="entry name" value="DIGUANYLATE CYCLASE DGCP"/>
    <property type="match status" value="1"/>
</dbReference>
<dbReference type="Proteomes" id="UP001301728">
    <property type="component" value="Unassembled WGS sequence"/>
</dbReference>
<dbReference type="CDD" id="cd01949">
    <property type="entry name" value="GGDEF"/>
    <property type="match status" value="1"/>
</dbReference>
<dbReference type="Pfam" id="PF08447">
    <property type="entry name" value="PAS_3"/>
    <property type="match status" value="2"/>
</dbReference>
<evidence type="ECO:0000259" key="2">
    <source>
        <dbReference type="PROSITE" id="PS50113"/>
    </source>
</evidence>
<comment type="caution">
    <text evidence="4">The sequence shown here is derived from an EMBL/GenBank/DDBJ whole genome shotgun (WGS) entry which is preliminary data.</text>
</comment>
<dbReference type="InterPro" id="IPR052155">
    <property type="entry name" value="Biofilm_reg_signaling"/>
</dbReference>
<dbReference type="SMART" id="SM00086">
    <property type="entry name" value="PAC"/>
    <property type="match status" value="5"/>
</dbReference>
<dbReference type="Gene3D" id="3.30.70.270">
    <property type="match status" value="1"/>
</dbReference>
<feature type="domain" description="PAC" evidence="2">
    <location>
        <begin position="223"/>
        <end position="275"/>
    </location>
</feature>
<feature type="domain" description="PAC" evidence="2">
    <location>
        <begin position="614"/>
        <end position="672"/>
    </location>
</feature>
<dbReference type="PROSITE" id="PS50113">
    <property type="entry name" value="PAC"/>
    <property type="match status" value="5"/>
</dbReference>
<feature type="domain" description="PAS" evidence="1">
    <location>
        <begin position="150"/>
        <end position="221"/>
    </location>
</feature>
<feature type="domain" description="PAC" evidence="2">
    <location>
        <begin position="90"/>
        <end position="142"/>
    </location>
</feature>
<dbReference type="InterPro" id="IPR013655">
    <property type="entry name" value="PAS_fold_3"/>
</dbReference>
<dbReference type="InterPro" id="IPR029787">
    <property type="entry name" value="Nucleotide_cyclase"/>
</dbReference>
<sequence length="867" mass="98189">MKNLNPAIVLGKEQLSQIIEILPIGVGVIYQETGYTYLNRKGRALLEQETSNNLSVEELFKTYPIYRSGTEKRYPYQELPIVQALKGKTAKAEDLEIRTQTKVICLEVEATPILDEQGQVICAVATFEDISEHKRIEAERLKAENALWESQHRFATLAKAAPVGIFCTDTQGKCLYGNHISFELIGLSQEESMGEGWTKTLHPDDIEQVTENWYNFALNGVPFNCEYRFLHPDGRIIWVYGQAVAETDINGNIIGYVGTITDITAKKQTELALQQSEAKYRRLAENVPGVIYRYLLHPDGRDEFTYISPRVEEFYGFKADAVLENSAIIWDTIWPEDAEKIRFSTLISCQTLQAWSEQYRITKPQAGEIRWMEAFSVPEKQANGDVIWDGFMIDISARKQAEDSLKEREAYLRMVVNNVPVILWATDNNGIFTLSEGKGLEGLGLEPGEVVGKSAYEIYANFSEIVTGINQTLTTGTYYHVKIEVKGRFFEALGNAFYDEQGNCLGMIGVSFDITERQQAEQILANYNQTLETQVAERTEALCKSEEKFRAIFNQVFQFIGLIKPDGTVIEANQTALDFAGIKLEDIMNKPFWECHWWTISPQTKQQLKEAISQAAQGEFVRYEVDVLGKDRIATIDFSIRPIRNHQGEIILLIPEGRDITERKQMEEALREANLELERLATLDSLTQVANRRFFEQYLNQEWKRLSREQQPLGLILCDVDYFKLYNDHYGHPAGDDCLIQVTQAIQVSLKRPADLLARYGGEEFVIILPNTNLAGAINVAQEIQQQIHQLSIPHAKSEVSQYITLSLGIASFIPTTKQSPADLIAVADAALYRAKNQGRNCIFPSVPPTVWQNIGCEYLATPLVSE</sequence>
<feature type="domain" description="PAC" evidence="2">
    <location>
        <begin position="474"/>
        <end position="526"/>
    </location>
</feature>
<accession>A0ABU5TYP2</accession>
<dbReference type="SUPFAM" id="SSF55785">
    <property type="entry name" value="PYP-like sensor domain (PAS domain)"/>
    <property type="match status" value="5"/>
</dbReference>
<dbReference type="InterPro" id="IPR035965">
    <property type="entry name" value="PAS-like_dom_sf"/>
</dbReference>
<dbReference type="InterPro" id="IPR000160">
    <property type="entry name" value="GGDEF_dom"/>
</dbReference>
<dbReference type="InterPro" id="IPR000014">
    <property type="entry name" value="PAS"/>
</dbReference>
<feature type="domain" description="PAS" evidence="1">
    <location>
        <begin position="545"/>
        <end position="619"/>
    </location>
</feature>
<dbReference type="SMART" id="SM00091">
    <property type="entry name" value="PAS"/>
    <property type="match status" value="5"/>
</dbReference>
<evidence type="ECO:0000259" key="1">
    <source>
        <dbReference type="PROSITE" id="PS50112"/>
    </source>
</evidence>